<evidence type="ECO:0000259" key="2">
    <source>
        <dbReference type="Pfam" id="PF03061"/>
    </source>
</evidence>
<gene>
    <name evidence="3" type="ORF">KQ910_24155</name>
</gene>
<dbReference type="InterPro" id="IPR003736">
    <property type="entry name" value="PAAI_dom"/>
</dbReference>
<dbReference type="CDD" id="cd03443">
    <property type="entry name" value="PaaI_thioesterase"/>
    <property type="match status" value="1"/>
</dbReference>
<keyword evidence="4" id="KW-1185">Reference proteome</keyword>
<keyword evidence="1" id="KW-0812">Transmembrane</keyword>
<protein>
    <submittedName>
        <fullName evidence="3">PaaI family thioesterase</fullName>
    </submittedName>
</protein>
<dbReference type="NCBIfam" id="TIGR00369">
    <property type="entry name" value="unchar_dom_1"/>
    <property type="match status" value="1"/>
</dbReference>
<dbReference type="InterPro" id="IPR006683">
    <property type="entry name" value="Thioestr_dom"/>
</dbReference>
<keyword evidence="1" id="KW-0472">Membrane</keyword>
<sequence length="139" mass="15272">MPVMSPAELIEFLDEHFPQAAHLGLAIEHLDDKTIRLRLPTHERHLRPGGTISGPTLMWLVDCGFYLLILAQLGPVALAVTTSLNINFMRKPEPADLIGEGRLMKLGKTLAVGDFTIWSDGKPEPVAHATVTYAIPRKA</sequence>
<dbReference type="Pfam" id="PF03061">
    <property type="entry name" value="4HBT"/>
    <property type="match status" value="1"/>
</dbReference>
<accession>A0ABS6IS67</accession>
<name>A0ABS6IS67_9HYPH</name>
<dbReference type="Proteomes" id="UP000727907">
    <property type="component" value="Unassembled WGS sequence"/>
</dbReference>
<feature type="domain" description="Thioesterase" evidence="2">
    <location>
        <begin position="49"/>
        <end position="122"/>
    </location>
</feature>
<dbReference type="EMBL" id="JAHOPB010000003">
    <property type="protein sequence ID" value="MBU8876890.1"/>
    <property type="molecule type" value="Genomic_DNA"/>
</dbReference>
<evidence type="ECO:0000313" key="4">
    <source>
        <dbReference type="Proteomes" id="UP000727907"/>
    </source>
</evidence>
<feature type="transmembrane region" description="Helical" evidence="1">
    <location>
        <begin position="57"/>
        <end position="81"/>
    </location>
</feature>
<organism evidence="3 4">
    <name type="scientific">Reyranella humidisoli</name>
    <dbReference type="NCBI Taxonomy" id="2849149"/>
    <lineage>
        <taxon>Bacteria</taxon>
        <taxon>Pseudomonadati</taxon>
        <taxon>Pseudomonadota</taxon>
        <taxon>Alphaproteobacteria</taxon>
        <taxon>Hyphomicrobiales</taxon>
        <taxon>Reyranellaceae</taxon>
        <taxon>Reyranella</taxon>
    </lineage>
</organism>
<dbReference type="RefSeq" id="WP_216966137.1">
    <property type="nucleotide sequence ID" value="NZ_JAHOPB010000003.1"/>
</dbReference>
<evidence type="ECO:0000256" key="1">
    <source>
        <dbReference type="SAM" id="Phobius"/>
    </source>
</evidence>
<reference evidence="3 4" key="1">
    <citation type="submission" date="2021-06" db="EMBL/GenBank/DDBJ databases">
        <authorList>
            <person name="Lee D.H."/>
        </authorList>
    </citation>
    <scope>NUCLEOTIDE SEQUENCE [LARGE SCALE GENOMIC DNA]</scope>
    <source>
        <strain evidence="3 4">MMS21-HV4-11</strain>
    </source>
</reference>
<evidence type="ECO:0000313" key="3">
    <source>
        <dbReference type="EMBL" id="MBU8876890.1"/>
    </source>
</evidence>
<keyword evidence="1" id="KW-1133">Transmembrane helix</keyword>
<proteinExistence type="predicted"/>
<comment type="caution">
    <text evidence="3">The sequence shown here is derived from an EMBL/GenBank/DDBJ whole genome shotgun (WGS) entry which is preliminary data.</text>
</comment>